<geneLocation type="plasmid" evidence="2">
    <name>pRGRH1800</name>
</geneLocation>
<keyword evidence="1" id="KW-0175">Coiled coil</keyword>
<dbReference type="AlphaFoldDB" id="A0A0H5Q7Q3"/>
<evidence type="ECO:0000313" key="2">
    <source>
        <dbReference type="EMBL" id="CRY97963.1"/>
    </source>
</evidence>
<sequence length="255" mass="29743">MAKYVKEGTFGGYKEVPGGLSDPECSHVILSLKEYNELHRRIAAAEQESRNTKYEAEKRTQRIENDARYKVQAAEASAAQKVVDMEGELEEERRESAYQRGLNKNLLRIARERANADRKLKPKKEHTGYVVVASEEKEYRYRDGKKWKKVKLWETVLQSYYSVDFTEEEARTQIERDLLPQDGAWLIAEIGISARYRGRYEGMIEDVSVKEDFMKRNILLAGQQRLRANFRSGYWELVFMHTKALGIVPPVMRVR</sequence>
<reference evidence="2" key="2">
    <citation type="submission" date="2015-07" db="EMBL/GenBank/DDBJ databases">
        <title>Plasmids, circular viruses and viroids from rat gut.</title>
        <authorList>
            <person name="Jorgensen T.J."/>
            <person name="Hansen M.A."/>
            <person name="Xu Z."/>
            <person name="Tabak M.A."/>
            <person name="Sorensen S.J."/>
            <person name="Hansen L.H."/>
        </authorList>
    </citation>
    <scope>NUCLEOTIDE SEQUENCE</scope>
    <source>
        <plasmid evidence="2">pRGRH1800</plasmid>
    </source>
</reference>
<proteinExistence type="predicted"/>
<accession>A0A0H5Q7Q3</accession>
<reference evidence="2" key="1">
    <citation type="submission" date="2015-06" db="EMBL/GenBank/DDBJ databases">
        <authorList>
            <person name="Joergensen T."/>
        </authorList>
    </citation>
    <scope>NUCLEOTIDE SEQUENCE</scope>
    <source>
        <plasmid evidence="2">pRGRH1800</plasmid>
    </source>
</reference>
<name>A0A0H5Q7Q3_9ZZZZ</name>
<keyword evidence="2" id="KW-0614">Plasmid</keyword>
<feature type="coiled-coil region" evidence="1">
    <location>
        <begin position="35"/>
        <end position="95"/>
    </location>
</feature>
<dbReference type="EMBL" id="LN854299">
    <property type="protein sequence ID" value="CRY97963.1"/>
    <property type="molecule type" value="Genomic_DNA"/>
</dbReference>
<evidence type="ECO:0000256" key="1">
    <source>
        <dbReference type="SAM" id="Coils"/>
    </source>
</evidence>
<organism evidence="2">
    <name type="scientific">uncultured prokaryote</name>
    <dbReference type="NCBI Taxonomy" id="198431"/>
    <lineage>
        <taxon>unclassified sequences</taxon>
        <taxon>environmental samples</taxon>
    </lineage>
</organism>
<protein>
    <submittedName>
        <fullName evidence="2">Uncharacterized protein</fullName>
    </submittedName>
</protein>